<dbReference type="Proteomes" id="UP001596512">
    <property type="component" value="Unassembled WGS sequence"/>
</dbReference>
<sequence length="185" mass="20868">MLRPAYPITTPRLVLRPFEPTDLDALHKIQSRQDVMTYLYDEPRTLAESRETLARYMATTTLEQEGDALRLAVTVDGTAIGHVMLMWISAAHRGGEVGFVLHPDHHGRGYATEAAREMLRLGFEGLGLHRIIGRLDDANLASGRVLAKLGMRKEAHFRKNEFVKGRWADEAVYAMLADEWRARSA</sequence>
<dbReference type="PROSITE" id="PS51186">
    <property type="entry name" value="GNAT"/>
    <property type="match status" value="1"/>
</dbReference>
<dbReference type="PANTHER" id="PTHR43792:SF1">
    <property type="entry name" value="N-ACETYLTRANSFERASE DOMAIN-CONTAINING PROTEIN"/>
    <property type="match status" value="1"/>
</dbReference>
<keyword evidence="2" id="KW-0012">Acyltransferase</keyword>
<gene>
    <name evidence="2" type="ORF">ACFQV2_34700</name>
</gene>
<accession>A0ABW2TWQ5</accession>
<name>A0ABW2TWQ5_9PSEU</name>
<dbReference type="EC" id="2.3.-.-" evidence="2"/>
<dbReference type="SUPFAM" id="SSF55729">
    <property type="entry name" value="Acyl-CoA N-acyltransferases (Nat)"/>
    <property type="match status" value="1"/>
</dbReference>
<keyword evidence="3" id="KW-1185">Reference proteome</keyword>
<proteinExistence type="predicted"/>
<dbReference type="InterPro" id="IPR000182">
    <property type="entry name" value="GNAT_dom"/>
</dbReference>
<dbReference type="EMBL" id="JBHTEY010000004">
    <property type="protein sequence ID" value="MFC7617794.1"/>
    <property type="molecule type" value="Genomic_DNA"/>
</dbReference>
<protein>
    <submittedName>
        <fullName evidence="2">GNAT family N-acetyltransferase</fullName>
        <ecNumber evidence="2">2.3.-.-</ecNumber>
    </submittedName>
</protein>
<dbReference type="Pfam" id="PF13302">
    <property type="entry name" value="Acetyltransf_3"/>
    <property type="match status" value="1"/>
</dbReference>
<dbReference type="CDD" id="cd04301">
    <property type="entry name" value="NAT_SF"/>
    <property type="match status" value="1"/>
</dbReference>
<organism evidence="2 3">
    <name type="scientific">Actinokineospora soli</name>
    <dbReference type="NCBI Taxonomy" id="1048753"/>
    <lineage>
        <taxon>Bacteria</taxon>
        <taxon>Bacillati</taxon>
        <taxon>Actinomycetota</taxon>
        <taxon>Actinomycetes</taxon>
        <taxon>Pseudonocardiales</taxon>
        <taxon>Pseudonocardiaceae</taxon>
        <taxon>Actinokineospora</taxon>
    </lineage>
</organism>
<dbReference type="GO" id="GO:0016746">
    <property type="term" value="F:acyltransferase activity"/>
    <property type="evidence" value="ECO:0007669"/>
    <property type="project" value="UniProtKB-KW"/>
</dbReference>
<evidence type="ECO:0000313" key="3">
    <source>
        <dbReference type="Proteomes" id="UP001596512"/>
    </source>
</evidence>
<dbReference type="PANTHER" id="PTHR43792">
    <property type="entry name" value="GNAT FAMILY, PUTATIVE (AFU_ORTHOLOGUE AFUA_3G00765)-RELATED-RELATED"/>
    <property type="match status" value="1"/>
</dbReference>
<dbReference type="InterPro" id="IPR051531">
    <property type="entry name" value="N-acetyltransferase"/>
</dbReference>
<evidence type="ECO:0000313" key="2">
    <source>
        <dbReference type="EMBL" id="MFC7617794.1"/>
    </source>
</evidence>
<keyword evidence="2" id="KW-0808">Transferase</keyword>
<evidence type="ECO:0000259" key="1">
    <source>
        <dbReference type="PROSITE" id="PS51186"/>
    </source>
</evidence>
<reference evidence="3" key="1">
    <citation type="journal article" date="2019" name="Int. J. Syst. Evol. Microbiol.">
        <title>The Global Catalogue of Microorganisms (GCM) 10K type strain sequencing project: providing services to taxonomists for standard genome sequencing and annotation.</title>
        <authorList>
            <consortium name="The Broad Institute Genomics Platform"/>
            <consortium name="The Broad Institute Genome Sequencing Center for Infectious Disease"/>
            <person name="Wu L."/>
            <person name="Ma J."/>
        </authorList>
    </citation>
    <scope>NUCLEOTIDE SEQUENCE [LARGE SCALE GENOMIC DNA]</scope>
    <source>
        <strain evidence="3">JCM 17695</strain>
    </source>
</reference>
<feature type="domain" description="N-acetyltransferase" evidence="1">
    <location>
        <begin position="13"/>
        <end position="179"/>
    </location>
</feature>
<comment type="caution">
    <text evidence="2">The sequence shown here is derived from an EMBL/GenBank/DDBJ whole genome shotgun (WGS) entry which is preliminary data.</text>
</comment>
<dbReference type="Gene3D" id="3.40.630.30">
    <property type="match status" value="1"/>
</dbReference>
<dbReference type="InterPro" id="IPR016181">
    <property type="entry name" value="Acyl_CoA_acyltransferase"/>
</dbReference>